<protein>
    <recommendedName>
        <fullName evidence="2">FMR1-interacting protein 1 conserved domain-containing protein</fullName>
    </recommendedName>
</protein>
<dbReference type="GO" id="GO:0000492">
    <property type="term" value="P:box C/D snoRNP assembly"/>
    <property type="evidence" value="ECO:0007669"/>
    <property type="project" value="TreeGrafter"/>
</dbReference>
<organism evidence="3 4">
    <name type="scientific">Dacryopinax primogenitus (strain DJM 731)</name>
    <name type="common">Brown rot fungus</name>
    <dbReference type="NCBI Taxonomy" id="1858805"/>
    <lineage>
        <taxon>Eukaryota</taxon>
        <taxon>Fungi</taxon>
        <taxon>Dikarya</taxon>
        <taxon>Basidiomycota</taxon>
        <taxon>Agaricomycotina</taxon>
        <taxon>Dacrymycetes</taxon>
        <taxon>Dacrymycetales</taxon>
        <taxon>Dacrymycetaceae</taxon>
        <taxon>Dacryopinax</taxon>
    </lineage>
</organism>
<evidence type="ECO:0000259" key="2">
    <source>
        <dbReference type="Pfam" id="PF10453"/>
    </source>
</evidence>
<feature type="domain" description="FMR1-interacting protein 1 conserved" evidence="2">
    <location>
        <begin position="33"/>
        <end position="83"/>
    </location>
</feature>
<accession>M5FZF2</accession>
<feature type="compositionally biased region" description="Polar residues" evidence="1">
    <location>
        <begin position="99"/>
        <end position="113"/>
    </location>
</feature>
<feature type="compositionally biased region" description="Basic residues" evidence="1">
    <location>
        <begin position="114"/>
        <end position="124"/>
    </location>
</feature>
<dbReference type="OrthoDB" id="273070at2759"/>
<dbReference type="STRING" id="1858805.M5FZF2"/>
<feature type="region of interest" description="Disordered" evidence="1">
    <location>
        <begin position="66"/>
        <end position="132"/>
    </location>
</feature>
<dbReference type="InterPro" id="IPR019496">
    <property type="entry name" value="NUFIP1_cons_dom"/>
</dbReference>
<reference evidence="3 4" key="1">
    <citation type="journal article" date="2012" name="Science">
        <title>The Paleozoic origin of enzymatic lignin decomposition reconstructed from 31 fungal genomes.</title>
        <authorList>
            <person name="Floudas D."/>
            <person name="Binder M."/>
            <person name="Riley R."/>
            <person name="Barry K."/>
            <person name="Blanchette R.A."/>
            <person name="Henrissat B."/>
            <person name="Martinez A.T."/>
            <person name="Otillar R."/>
            <person name="Spatafora J.W."/>
            <person name="Yadav J.S."/>
            <person name="Aerts A."/>
            <person name="Benoit I."/>
            <person name="Boyd A."/>
            <person name="Carlson A."/>
            <person name="Copeland A."/>
            <person name="Coutinho P.M."/>
            <person name="de Vries R.P."/>
            <person name="Ferreira P."/>
            <person name="Findley K."/>
            <person name="Foster B."/>
            <person name="Gaskell J."/>
            <person name="Glotzer D."/>
            <person name="Gorecki P."/>
            <person name="Heitman J."/>
            <person name="Hesse C."/>
            <person name="Hori C."/>
            <person name="Igarashi K."/>
            <person name="Jurgens J.A."/>
            <person name="Kallen N."/>
            <person name="Kersten P."/>
            <person name="Kohler A."/>
            <person name="Kuees U."/>
            <person name="Kumar T.K.A."/>
            <person name="Kuo A."/>
            <person name="LaButti K."/>
            <person name="Larrondo L.F."/>
            <person name="Lindquist E."/>
            <person name="Ling A."/>
            <person name="Lombard V."/>
            <person name="Lucas S."/>
            <person name="Lundell T."/>
            <person name="Martin R."/>
            <person name="McLaughlin D.J."/>
            <person name="Morgenstern I."/>
            <person name="Morin E."/>
            <person name="Murat C."/>
            <person name="Nagy L.G."/>
            <person name="Nolan M."/>
            <person name="Ohm R.A."/>
            <person name="Patyshakuliyeva A."/>
            <person name="Rokas A."/>
            <person name="Ruiz-Duenas F.J."/>
            <person name="Sabat G."/>
            <person name="Salamov A."/>
            <person name="Samejima M."/>
            <person name="Schmutz J."/>
            <person name="Slot J.C."/>
            <person name="St John F."/>
            <person name="Stenlid J."/>
            <person name="Sun H."/>
            <person name="Sun S."/>
            <person name="Syed K."/>
            <person name="Tsang A."/>
            <person name="Wiebenga A."/>
            <person name="Young D."/>
            <person name="Pisabarro A."/>
            <person name="Eastwood D.C."/>
            <person name="Martin F."/>
            <person name="Cullen D."/>
            <person name="Grigoriev I.V."/>
            <person name="Hibbett D.S."/>
        </authorList>
    </citation>
    <scope>NUCLEOTIDE SEQUENCE [LARGE SCALE GENOMIC DNA]</scope>
    <source>
        <strain evidence="3 4">DJM-731 SS1</strain>
    </source>
</reference>
<gene>
    <name evidence="3" type="ORF">DACRYDRAFT_107624</name>
</gene>
<dbReference type="GeneID" id="63683571"/>
<dbReference type="EMBL" id="JH795863">
    <property type="protein sequence ID" value="EJU01894.1"/>
    <property type="molecule type" value="Genomic_DNA"/>
</dbReference>
<dbReference type="GO" id="GO:0005634">
    <property type="term" value="C:nucleus"/>
    <property type="evidence" value="ECO:0007669"/>
    <property type="project" value="TreeGrafter"/>
</dbReference>
<evidence type="ECO:0000313" key="4">
    <source>
        <dbReference type="Proteomes" id="UP000030653"/>
    </source>
</evidence>
<dbReference type="PANTHER" id="PTHR13309:SF0">
    <property type="entry name" value="FMR1-INTERACTING PROTEIN NUFIP1"/>
    <property type="match status" value="1"/>
</dbReference>
<evidence type="ECO:0000256" key="1">
    <source>
        <dbReference type="SAM" id="MobiDB-lite"/>
    </source>
</evidence>
<dbReference type="HOGENOM" id="CLU_024455_0_0_1"/>
<feature type="region of interest" description="Disordered" evidence="1">
    <location>
        <begin position="147"/>
        <end position="191"/>
    </location>
</feature>
<dbReference type="OMA" id="YNPFAQR"/>
<sequence>MFLGPRKTPLRRSDLLVLCRTCRQIIQRSEKEKMNLPIAGTGILLDTPEAIEAWIMERKARWPSAKRIEEKSAAKKAAQKRGEIPDQTTGHRFPETAGTAISQRKPSLNAHQHISTRSRRRGHGGNRPDIRHSERFAEPHSSTIAHYHQPISRPGVANTGPKNGASPSVRPLTPSSSISSGSGESLSDLDPITDAVSSKKATLEALAHSESIQTGEVSRMILRPIRITRRKACGSHPSKSSTDNFMHALLSTEIRATVSRVSQAIQFLVDNDLLEGVEEQVGDTEKVDYVTIISPSDGH</sequence>
<dbReference type="GO" id="GO:0003723">
    <property type="term" value="F:RNA binding"/>
    <property type="evidence" value="ECO:0007669"/>
    <property type="project" value="InterPro"/>
</dbReference>
<proteinExistence type="predicted"/>
<dbReference type="Pfam" id="PF10453">
    <property type="entry name" value="NUFIP1"/>
    <property type="match status" value="1"/>
</dbReference>
<dbReference type="Proteomes" id="UP000030653">
    <property type="component" value="Unassembled WGS sequence"/>
</dbReference>
<dbReference type="AlphaFoldDB" id="M5FZF2"/>
<feature type="compositionally biased region" description="Low complexity" evidence="1">
    <location>
        <begin position="175"/>
        <end position="190"/>
    </location>
</feature>
<dbReference type="RefSeq" id="XP_040628791.1">
    <property type="nucleotide sequence ID" value="XM_040768509.1"/>
</dbReference>
<name>M5FZF2_DACPD</name>
<evidence type="ECO:0000313" key="3">
    <source>
        <dbReference type="EMBL" id="EJU01894.1"/>
    </source>
</evidence>
<dbReference type="InterPro" id="IPR039136">
    <property type="entry name" value="NUFIP1-like"/>
</dbReference>
<dbReference type="PANTHER" id="PTHR13309">
    <property type="entry name" value="NUCLEAR FRAGILE X MENTAL RETARDATION PROTEIN INTERACTING PROTEIN 1"/>
    <property type="match status" value="1"/>
</dbReference>
<keyword evidence="4" id="KW-1185">Reference proteome</keyword>